<keyword evidence="3" id="KW-1185">Reference proteome</keyword>
<organism evidence="4">
    <name type="scientific">Echinostoma caproni</name>
    <dbReference type="NCBI Taxonomy" id="27848"/>
    <lineage>
        <taxon>Eukaryota</taxon>
        <taxon>Metazoa</taxon>
        <taxon>Spiralia</taxon>
        <taxon>Lophotrochozoa</taxon>
        <taxon>Platyhelminthes</taxon>
        <taxon>Trematoda</taxon>
        <taxon>Digenea</taxon>
        <taxon>Plagiorchiida</taxon>
        <taxon>Echinostomata</taxon>
        <taxon>Echinostomatoidea</taxon>
        <taxon>Echinostomatidae</taxon>
        <taxon>Echinostoma</taxon>
    </lineage>
</organism>
<protein>
    <submittedName>
        <fullName evidence="4">Peptidase_M24_C domain-containing protein</fullName>
    </submittedName>
</protein>
<dbReference type="InterPro" id="IPR050422">
    <property type="entry name" value="X-Pro_aminopeptidase_P"/>
</dbReference>
<evidence type="ECO:0000259" key="1">
    <source>
        <dbReference type="Pfam" id="PF16188"/>
    </source>
</evidence>
<dbReference type="Pfam" id="PF16188">
    <property type="entry name" value="Peptidase_M24_C"/>
    <property type="match status" value="1"/>
</dbReference>
<proteinExistence type="predicted"/>
<feature type="domain" description="Peptidase M24 C-terminal" evidence="1">
    <location>
        <begin position="53"/>
        <end position="122"/>
    </location>
</feature>
<reference evidence="4" key="1">
    <citation type="submission" date="2016-06" db="UniProtKB">
        <authorList>
            <consortium name="WormBaseParasite"/>
        </authorList>
    </citation>
    <scope>IDENTIFICATION</scope>
</reference>
<dbReference type="EMBL" id="UZAN01056751">
    <property type="protein sequence ID" value="VDP91391.1"/>
    <property type="molecule type" value="Genomic_DNA"/>
</dbReference>
<accession>A0A183B4I3</accession>
<reference evidence="2 3" key="2">
    <citation type="submission" date="2018-11" db="EMBL/GenBank/DDBJ databases">
        <authorList>
            <consortium name="Pathogen Informatics"/>
        </authorList>
    </citation>
    <scope>NUCLEOTIDE SEQUENCE [LARGE SCALE GENOMIC DNA]</scope>
    <source>
        <strain evidence="2 3">Egypt</strain>
    </source>
</reference>
<evidence type="ECO:0000313" key="4">
    <source>
        <dbReference type="WBParaSite" id="ECPE_0001415801-mRNA-1"/>
    </source>
</evidence>
<dbReference type="OrthoDB" id="9995434at2759"/>
<dbReference type="PANTHER" id="PTHR43763">
    <property type="entry name" value="XAA-PRO AMINOPEPTIDASE 1"/>
    <property type="match status" value="1"/>
</dbReference>
<dbReference type="InterPro" id="IPR036005">
    <property type="entry name" value="Creatinase/aminopeptidase-like"/>
</dbReference>
<dbReference type="AlphaFoldDB" id="A0A183B4I3"/>
<sequence>MKTSAHPVLTIEPGYYLPLEFGIRLENVVFVMNPDVPRSSDLPSCSSVKEGDWLGFEPVTLVPFQRRLIDREMLEPWEVNWLNGYHDTVRRVLIAKLQSKSSELSGSQKRCLAWIEKETEPIM</sequence>
<evidence type="ECO:0000313" key="2">
    <source>
        <dbReference type="EMBL" id="VDP91391.1"/>
    </source>
</evidence>
<name>A0A183B4I3_9TREM</name>
<dbReference type="SUPFAM" id="SSF55920">
    <property type="entry name" value="Creatinase/aminopeptidase"/>
    <property type="match status" value="1"/>
</dbReference>
<evidence type="ECO:0000313" key="3">
    <source>
        <dbReference type="Proteomes" id="UP000272942"/>
    </source>
</evidence>
<dbReference type="PANTHER" id="PTHR43763:SF6">
    <property type="entry name" value="XAA-PRO AMINOPEPTIDASE 1"/>
    <property type="match status" value="1"/>
</dbReference>
<dbReference type="Proteomes" id="UP000272942">
    <property type="component" value="Unassembled WGS sequence"/>
</dbReference>
<gene>
    <name evidence="2" type="ORF">ECPE_LOCUS14119</name>
</gene>
<dbReference type="InterPro" id="IPR032416">
    <property type="entry name" value="Peptidase_M24_C"/>
</dbReference>
<dbReference type="Gene3D" id="3.90.230.10">
    <property type="entry name" value="Creatinase/methionine aminopeptidase superfamily"/>
    <property type="match status" value="1"/>
</dbReference>
<dbReference type="WBParaSite" id="ECPE_0001415801-mRNA-1">
    <property type="protein sequence ID" value="ECPE_0001415801-mRNA-1"/>
    <property type="gene ID" value="ECPE_0001415801"/>
</dbReference>